<dbReference type="GO" id="GO:0030139">
    <property type="term" value="C:endocytic vesicle"/>
    <property type="evidence" value="ECO:0007669"/>
    <property type="project" value="TreeGrafter"/>
</dbReference>
<dbReference type="EMBL" id="JAGPNK010000003">
    <property type="protein sequence ID" value="KAH7324715.1"/>
    <property type="molecule type" value="Genomic_DNA"/>
</dbReference>
<dbReference type="PROSITE" id="PS51072">
    <property type="entry name" value="MHD"/>
    <property type="match status" value="1"/>
</dbReference>
<dbReference type="Pfam" id="PF00611">
    <property type="entry name" value="FCH"/>
    <property type="match status" value="1"/>
</dbReference>
<dbReference type="AlphaFoldDB" id="A0A8K0SXG7"/>
<name>A0A8K0SXG7_9HYPO</name>
<dbReference type="InterPro" id="IPR027267">
    <property type="entry name" value="AH/BAR_dom_sf"/>
</dbReference>
<comment type="caution">
    <text evidence="4">The sequence shown here is derived from an EMBL/GenBank/DDBJ whole genome shotgun (WGS) entry which is preliminary data.</text>
</comment>
<feature type="region of interest" description="Disordered" evidence="2">
    <location>
        <begin position="324"/>
        <end position="399"/>
    </location>
</feature>
<dbReference type="OrthoDB" id="331602at2759"/>
<feature type="compositionally biased region" description="Polar residues" evidence="2">
    <location>
        <begin position="382"/>
        <end position="399"/>
    </location>
</feature>
<dbReference type="Proteomes" id="UP000813444">
    <property type="component" value="Unassembled WGS sequence"/>
</dbReference>
<feature type="compositionally biased region" description="Low complexity" evidence="2">
    <location>
        <begin position="254"/>
        <end position="284"/>
    </location>
</feature>
<proteinExistence type="predicted"/>
<evidence type="ECO:0000313" key="5">
    <source>
        <dbReference type="Proteomes" id="UP000813444"/>
    </source>
</evidence>
<dbReference type="FunFam" id="1.20.1270.60:FF:000102">
    <property type="entry name" value="WGS project CABT00000000 data, contig 2.23"/>
    <property type="match status" value="1"/>
</dbReference>
<gene>
    <name evidence="4" type="ORF">B0I35DRAFT_348748</name>
</gene>
<dbReference type="GO" id="GO:0032185">
    <property type="term" value="P:septin cytoskeleton organization"/>
    <property type="evidence" value="ECO:0007669"/>
    <property type="project" value="TreeGrafter"/>
</dbReference>
<dbReference type="GO" id="GO:0032153">
    <property type="term" value="C:cell division site"/>
    <property type="evidence" value="ECO:0007669"/>
    <property type="project" value="TreeGrafter"/>
</dbReference>
<dbReference type="InterPro" id="IPR018808">
    <property type="entry name" value="Muniscin_C"/>
</dbReference>
<accession>A0A8K0SXG7</accession>
<dbReference type="CDD" id="cd07650">
    <property type="entry name" value="F-BAR_Syp1p_like"/>
    <property type="match status" value="1"/>
</dbReference>
<dbReference type="InterPro" id="IPR001060">
    <property type="entry name" value="FCH_dom"/>
</dbReference>
<dbReference type="InterPro" id="IPR028565">
    <property type="entry name" value="MHD"/>
</dbReference>
<feature type="compositionally biased region" description="Basic and acidic residues" evidence="2">
    <location>
        <begin position="848"/>
        <end position="859"/>
    </location>
</feature>
<dbReference type="Gene3D" id="1.20.1270.60">
    <property type="entry name" value="Arfaptin homology (AH) domain/BAR domain"/>
    <property type="match status" value="1"/>
</dbReference>
<feature type="region of interest" description="Disordered" evidence="2">
    <location>
        <begin position="846"/>
        <end position="879"/>
    </location>
</feature>
<feature type="region of interest" description="Disordered" evidence="2">
    <location>
        <begin position="239"/>
        <end position="308"/>
    </location>
</feature>
<feature type="compositionally biased region" description="Polar residues" evidence="2">
    <location>
        <begin position="361"/>
        <end position="371"/>
    </location>
</feature>
<dbReference type="Pfam" id="PF10291">
    <property type="entry name" value="muHD"/>
    <property type="match status" value="1"/>
</dbReference>
<evidence type="ECO:0000256" key="1">
    <source>
        <dbReference type="ARBA" id="ARBA00022583"/>
    </source>
</evidence>
<feature type="compositionally biased region" description="Basic and acidic residues" evidence="2">
    <location>
        <begin position="466"/>
        <end position="475"/>
    </location>
</feature>
<reference evidence="4" key="1">
    <citation type="journal article" date="2021" name="Nat. Commun.">
        <title>Genetic determinants of endophytism in the Arabidopsis root mycobiome.</title>
        <authorList>
            <person name="Mesny F."/>
            <person name="Miyauchi S."/>
            <person name="Thiergart T."/>
            <person name="Pickel B."/>
            <person name="Atanasova L."/>
            <person name="Karlsson M."/>
            <person name="Huettel B."/>
            <person name="Barry K.W."/>
            <person name="Haridas S."/>
            <person name="Chen C."/>
            <person name="Bauer D."/>
            <person name="Andreopoulos W."/>
            <person name="Pangilinan J."/>
            <person name="LaButti K."/>
            <person name="Riley R."/>
            <person name="Lipzen A."/>
            <person name="Clum A."/>
            <person name="Drula E."/>
            <person name="Henrissat B."/>
            <person name="Kohler A."/>
            <person name="Grigoriev I.V."/>
            <person name="Martin F.M."/>
            <person name="Hacquard S."/>
        </authorList>
    </citation>
    <scope>NUCLEOTIDE SEQUENCE</scope>
    <source>
        <strain evidence="4">MPI-CAGE-CH-0235</strain>
    </source>
</reference>
<sequence length="903" mass="97081">MDDLARAEYPVIVATLPPGQAVNILNDRVKRISKTNIEIADWLAERRRVEEQYVQGLRKLTQARFPNSQSELGVFQGPWNRITESINHIAQTHHRFAERVEKDVEGPLRAFQQRPDVLNIHSIATNLTAMARDLEDAQDKSDKLTKRGTKASSQKVDAATAKLESATQQWESQAPFIFETLQALDESRINQLRDLLTQYQTHESDQAQQIQDHAAATISIMLEVSTEMEVQSFVQRVTGGRAEKIPTRTPTRQSSTAGTHSSATAVAPPVPSQNSSVSVASTPTIPTPAPDDASDHNPMPIEKGTRSSRLGRIGTVFNRRRQSMHGGFGQLSSLTPQKSSTAPAGGFGRIGSSHGRGVSPRPSTANLQDSGHLSALPETFAPPQSSGQDSTAAESTYEGTNGMRSAQLDALASLTGTASAGGPNGTQGSEPEAPAPISKQSQESQDQGARAKDSEGYTLPGAMDDPISRAQKEAAEAAGEENDQGFKLSIQNTPVEDEDPEAKLAALSSVVNTLKMGPATRRSGTVRGRRDVRNTIYMPSPSLSDGSPSMPTLSAFPSVPTIPGSPPSASQSPAKLGPVSALLTEASNAPGSDKESIRSSTSFASLAGHVRHPDMTGPGLNASIIESISVIFEDGVVKSASMSGEIALINNSTESESHKTHERIRINNFASLERIGPNRIFVHNSPEQPDQFSIDLSHLHKTSTAFSYKVFSEDSTNLSLAKYAPLLVKPAWKLQGDKLGLLLQYQLNPESSFTAPVTLHNVAFVVSYNGRATGAQTKPSGTHIKDRHLVYWRLGDVTLTNETQKIVCRIIGAEGVEPTPGLVQAKWEYISSADESMGSGISVAVLEEPPKDKGKGKEILEDDPFADTTAPASQAEEQRWTDVPLWRKLVSGDYEARASAVSP</sequence>
<feature type="region of interest" description="Disordered" evidence="2">
    <location>
        <begin position="415"/>
        <end position="488"/>
    </location>
</feature>
<feature type="compositionally biased region" description="Polar residues" evidence="2">
    <location>
        <begin position="438"/>
        <end position="447"/>
    </location>
</feature>
<keyword evidence="5" id="KW-1185">Reference proteome</keyword>
<dbReference type="GO" id="GO:0006897">
    <property type="term" value="P:endocytosis"/>
    <property type="evidence" value="ECO:0007669"/>
    <property type="project" value="UniProtKB-KW"/>
</dbReference>
<evidence type="ECO:0000259" key="3">
    <source>
        <dbReference type="PROSITE" id="PS51072"/>
    </source>
</evidence>
<dbReference type="SUPFAM" id="SSF103657">
    <property type="entry name" value="BAR/IMD domain-like"/>
    <property type="match status" value="1"/>
</dbReference>
<dbReference type="PANTHER" id="PTHR23065">
    <property type="entry name" value="PROLINE-SERINE-THREONINE PHOSPHATASE INTERACTING PROTEIN 1"/>
    <property type="match status" value="1"/>
</dbReference>
<evidence type="ECO:0000256" key="2">
    <source>
        <dbReference type="SAM" id="MobiDB-lite"/>
    </source>
</evidence>
<dbReference type="GO" id="GO:0005886">
    <property type="term" value="C:plasma membrane"/>
    <property type="evidence" value="ECO:0007669"/>
    <property type="project" value="TreeGrafter"/>
</dbReference>
<evidence type="ECO:0000313" key="4">
    <source>
        <dbReference type="EMBL" id="KAH7324715.1"/>
    </source>
</evidence>
<organism evidence="4 5">
    <name type="scientific">Stachybotrys elegans</name>
    <dbReference type="NCBI Taxonomy" id="80388"/>
    <lineage>
        <taxon>Eukaryota</taxon>
        <taxon>Fungi</taxon>
        <taxon>Dikarya</taxon>
        <taxon>Ascomycota</taxon>
        <taxon>Pezizomycotina</taxon>
        <taxon>Sordariomycetes</taxon>
        <taxon>Hypocreomycetidae</taxon>
        <taxon>Hypocreales</taxon>
        <taxon>Stachybotryaceae</taxon>
        <taxon>Stachybotrys</taxon>
    </lineage>
</organism>
<protein>
    <submittedName>
        <fullName evidence="4">Muniscin C-terminal mu homology domain-containing protein</fullName>
    </submittedName>
</protein>
<dbReference type="PANTHER" id="PTHR23065:SF54">
    <property type="entry name" value="SUPPRESSOR OF YEAST PROFILIN DELETION"/>
    <property type="match status" value="1"/>
</dbReference>
<feature type="compositionally biased region" description="Polar residues" evidence="2">
    <location>
        <begin position="330"/>
        <end position="342"/>
    </location>
</feature>
<keyword evidence="1" id="KW-0254">Endocytosis</keyword>
<feature type="domain" description="MHD" evidence="3">
    <location>
        <begin position="617"/>
        <end position="876"/>
    </location>
</feature>